<evidence type="ECO:0000313" key="4">
    <source>
        <dbReference type="EMBL" id="KAK2570716.1"/>
    </source>
</evidence>
<name>A0AAD9R094_ACRCE</name>
<evidence type="ECO:0000256" key="3">
    <source>
        <dbReference type="SAM" id="MobiDB-lite"/>
    </source>
</evidence>
<dbReference type="GO" id="GO:0000398">
    <property type="term" value="P:mRNA splicing, via spliceosome"/>
    <property type="evidence" value="ECO:0007669"/>
    <property type="project" value="TreeGrafter"/>
</dbReference>
<keyword evidence="5" id="KW-1185">Reference proteome</keyword>
<feature type="region of interest" description="Disordered" evidence="3">
    <location>
        <begin position="445"/>
        <end position="495"/>
    </location>
</feature>
<feature type="compositionally biased region" description="Basic and acidic residues" evidence="3">
    <location>
        <begin position="242"/>
        <end position="261"/>
    </location>
</feature>
<dbReference type="GO" id="GO:0003723">
    <property type="term" value="F:RNA binding"/>
    <property type="evidence" value="ECO:0007669"/>
    <property type="project" value="TreeGrafter"/>
</dbReference>
<feature type="compositionally biased region" description="Polar residues" evidence="3">
    <location>
        <begin position="262"/>
        <end position="275"/>
    </location>
</feature>
<feature type="compositionally biased region" description="Basic and acidic residues" evidence="3">
    <location>
        <begin position="467"/>
        <end position="477"/>
    </location>
</feature>
<feature type="region of interest" description="Disordered" evidence="3">
    <location>
        <begin position="15"/>
        <end position="73"/>
    </location>
</feature>
<evidence type="ECO:0000256" key="1">
    <source>
        <dbReference type="ARBA" id="ARBA00011069"/>
    </source>
</evidence>
<accession>A0AAD9R094</accession>
<dbReference type="AlphaFoldDB" id="A0AAD9R094"/>
<proteinExistence type="inferred from homology"/>
<dbReference type="Proteomes" id="UP001249851">
    <property type="component" value="Unassembled WGS sequence"/>
</dbReference>
<dbReference type="PANTHER" id="PTHR31809">
    <property type="entry name" value="BUD13 HOMOLOG"/>
    <property type="match status" value="1"/>
</dbReference>
<gene>
    <name evidence="4" type="ORF">P5673_004406</name>
</gene>
<reference evidence="4" key="2">
    <citation type="journal article" date="2023" name="Science">
        <title>Genomic signatures of disease resistance in endangered staghorn corals.</title>
        <authorList>
            <person name="Vollmer S.V."/>
            <person name="Selwyn J.D."/>
            <person name="Despard B.A."/>
            <person name="Roesel C.L."/>
        </authorList>
    </citation>
    <scope>NUCLEOTIDE SEQUENCE</scope>
    <source>
        <strain evidence="4">K2</strain>
    </source>
</reference>
<feature type="compositionally biased region" description="Basic and acidic residues" evidence="3">
    <location>
        <begin position="85"/>
        <end position="95"/>
    </location>
</feature>
<feature type="compositionally biased region" description="Basic residues" evidence="3">
    <location>
        <begin position="154"/>
        <end position="168"/>
    </location>
</feature>
<comment type="similarity">
    <text evidence="1">Belongs to the CWC26 family.</text>
</comment>
<evidence type="ECO:0000313" key="5">
    <source>
        <dbReference type="Proteomes" id="UP001249851"/>
    </source>
</evidence>
<dbReference type="GO" id="GO:0070274">
    <property type="term" value="C:RES complex"/>
    <property type="evidence" value="ECO:0007669"/>
    <property type="project" value="TreeGrafter"/>
</dbReference>
<feature type="compositionally biased region" description="Basic and acidic residues" evidence="3">
    <location>
        <begin position="131"/>
        <end position="150"/>
    </location>
</feature>
<dbReference type="GO" id="GO:0005684">
    <property type="term" value="C:U2-type spliceosomal complex"/>
    <property type="evidence" value="ECO:0007669"/>
    <property type="project" value="TreeGrafter"/>
</dbReference>
<dbReference type="Pfam" id="PF09736">
    <property type="entry name" value="Bud13"/>
    <property type="match status" value="1"/>
</dbReference>
<evidence type="ECO:0000256" key="2">
    <source>
        <dbReference type="ARBA" id="ARBA00014454"/>
    </source>
</evidence>
<dbReference type="InterPro" id="IPR018609">
    <property type="entry name" value="Bud13"/>
</dbReference>
<sequence>MAAISKQEYLKRYLSNSDAGKKKKKKKVPKAASKRPASFIVDDDITLKDVAGSNAAQEKNEWEDDADEAPAVYEVDGVTNISIETFKKREEDKKNKWAPISRNQLSSLGKNEHQSVNDDSDNSPPRAINRSRQDTPDLSPRRDGLLDRHNQSQARKKRDRNSPSRHRSLRESLDQSPVRKSQVGRSVKDFSSTGSGKRELSVQADNSPPRFRRRHDSSDSNDLSPPRQLHSHSSGTSTGARVRHDSPDLSTRHSHTQRDSNDSPLQKTSHSNSGQGHARKQTNSDSDQSPPRKRSSSDSDQSPPRKRSNNDSDQSPPRKHNQSGMRSSKKLGSESRMSTASSFIERISFSEVEAKWEAILFLFGSSEGSETVYRDKMGRIKDIKMDKVKSREQERKEIEDDKKFMEWGRGVVQTKETREKVEDYLHEVDKPLARYRDDEDLEKMLKDQEREDDPMLAYMKQKKKKQDVKEGKKEKPLYRGPDPPPNRFNIRPGYRWDGVDRSNGFETKRFAMLANKAATQTQAYKWSSEDM</sequence>
<dbReference type="InterPro" id="IPR051112">
    <property type="entry name" value="CWC26_splicing_factor"/>
</dbReference>
<organism evidence="4 5">
    <name type="scientific">Acropora cervicornis</name>
    <name type="common">Staghorn coral</name>
    <dbReference type="NCBI Taxonomy" id="6130"/>
    <lineage>
        <taxon>Eukaryota</taxon>
        <taxon>Metazoa</taxon>
        <taxon>Cnidaria</taxon>
        <taxon>Anthozoa</taxon>
        <taxon>Hexacorallia</taxon>
        <taxon>Scleractinia</taxon>
        <taxon>Astrocoeniina</taxon>
        <taxon>Acroporidae</taxon>
        <taxon>Acropora</taxon>
    </lineage>
</organism>
<reference evidence="4" key="1">
    <citation type="journal article" date="2023" name="G3 (Bethesda)">
        <title>Whole genome assembly and annotation of the endangered Caribbean coral Acropora cervicornis.</title>
        <authorList>
            <person name="Selwyn J.D."/>
            <person name="Vollmer S.V."/>
        </authorList>
    </citation>
    <scope>NUCLEOTIDE SEQUENCE</scope>
    <source>
        <strain evidence="4">K2</strain>
    </source>
</reference>
<protein>
    <recommendedName>
        <fullName evidence="2">BUD13 homolog</fullName>
    </recommendedName>
</protein>
<comment type="caution">
    <text evidence="4">The sequence shown here is derived from an EMBL/GenBank/DDBJ whole genome shotgun (WGS) entry which is preliminary data.</text>
</comment>
<dbReference type="PANTHER" id="PTHR31809:SF0">
    <property type="entry name" value="BUD13 HOMOLOG"/>
    <property type="match status" value="1"/>
</dbReference>
<dbReference type="EMBL" id="JARQWQ010000007">
    <property type="protein sequence ID" value="KAK2570716.1"/>
    <property type="molecule type" value="Genomic_DNA"/>
</dbReference>
<feature type="compositionally biased region" description="Basic residues" evidence="3">
    <location>
        <begin position="21"/>
        <end position="33"/>
    </location>
</feature>
<feature type="region of interest" description="Disordered" evidence="3">
    <location>
        <begin position="85"/>
        <end position="340"/>
    </location>
</feature>